<organism evidence="1 2">
    <name type="scientific">Novosphingobium album</name>
    <name type="common">ex Hu et al. 2023</name>
    <dbReference type="NCBI Taxonomy" id="2930093"/>
    <lineage>
        <taxon>Bacteria</taxon>
        <taxon>Pseudomonadati</taxon>
        <taxon>Pseudomonadota</taxon>
        <taxon>Alphaproteobacteria</taxon>
        <taxon>Sphingomonadales</taxon>
        <taxon>Sphingomonadaceae</taxon>
        <taxon>Novosphingobium</taxon>
    </lineage>
</organism>
<dbReference type="Proteomes" id="UP001162880">
    <property type="component" value="Unassembled WGS sequence"/>
</dbReference>
<gene>
    <name evidence="1" type="ORF">MTR64_11145</name>
</gene>
<reference evidence="1" key="1">
    <citation type="submission" date="2022-03" db="EMBL/GenBank/DDBJ databases">
        <title>Identification of a novel bacterium isolated from mangrove sediments.</title>
        <authorList>
            <person name="Pan X."/>
        </authorList>
    </citation>
    <scope>NUCLEOTIDE SEQUENCE</scope>
    <source>
        <strain evidence="1">B2580</strain>
    </source>
</reference>
<evidence type="ECO:0000313" key="2">
    <source>
        <dbReference type="Proteomes" id="UP001162880"/>
    </source>
</evidence>
<dbReference type="RefSeq" id="WP_243993777.1">
    <property type="nucleotide sequence ID" value="NZ_JALHLE010000015.1"/>
</dbReference>
<keyword evidence="2" id="KW-1185">Reference proteome</keyword>
<name>A0ABT0B238_9SPHN</name>
<dbReference type="InterPro" id="IPR006975">
    <property type="entry name" value="NifQ"/>
</dbReference>
<proteinExistence type="predicted"/>
<comment type="caution">
    <text evidence="1">The sequence shown here is derived from an EMBL/GenBank/DDBJ whole genome shotgun (WGS) entry which is preliminary data.</text>
</comment>
<evidence type="ECO:0000313" key="1">
    <source>
        <dbReference type="EMBL" id="MCJ2179123.1"/>
    </source>
</evidence>
<dbReference type="Pfam" id="PF04891">
    <property type="entry name" value="NifQ"/>
    <property type="match status" value="1"/>
</dbReference>
<sequence>MGRAESIYAELLWQGGNAHVPAFDVHIASCILALALFESEIEGTSLADATGLDGEELNELCRQVFPHVSLPEAGDPVVAKEEQALRDILWMNCSEASVFELLLTRLIARRCQRPNHLWQDLGLANRTELSMLMQQHFPRLAMKNNADMKWKKFFYRMMCSSEGFRLCSAPVCTECDDFEACFGAEDGEALLARIANGKPVAAATVMEGRA</sequence>
<accession>A0ABT0B238</accession>
<protein>
    <submittedName>
        <fullName evidence="1">Nitrogen fixation protein NifQ</fullName>
    </submittedName>
</protein>
<dbReference type="EMBL" id="JALHLE010000015">
    <property type="protein sequence ID" value="MCJ2179123.1"/>
    <property type="molecule type" value="Genomic_DNA"/>
</dbReference>